<dbReference type="WBParaSite" id="PS1159_v2.g23310.t1">
    <property type="protein sequence ID" value="PS1159_v2.g23310.t1"/>
    <property type="gene ID" value="PS1159_v2.g23310"/>
</dbReference>
<evidence type="ECO:0000313" key="2">
    <source>
        <dbReference type="WBParaSite" id="PS1159_v2.g23310.t1"/>
    </source>
</evidence>
<reference evidence="2" key="1">
    <citation type="submission" date="2022-11" db="UniProtKB">
        <authorList>
            <consortium name="WormBaseParasite"/>
        </authorList>
    </citation>
    <scope>IDENTIFICATION</scope>
</reference>
<accession>A0AC35G4C9</accession>
<proteinExistence type="predicted"/>
<sequence length="692" mass="78932">MKVLELASPPRASSVVRECAKVCMTTTYQYMFENCADESGDPDKSVDFLKDLLDYTMRMIEEDKSIYTPVLNQFPQELNVGELSAETLWLAYRDDLKAALNVHAQSKICKTSDYMNLYFRVKSFYKNYIEKLPSFKSAIPEFPEWFVPFVMDWLNENDEHSMDILRNAYNVDKMAGFVPSSAHTKFSNSVVDVFTQLNEALNVLSEMECPNPEVSADMMRRFAKTLNKVLLAYADMVQKDFSHYSNNEKLACILMNNVQQLRILLEKMFVDKMGGDKVDSEASKTLSNLQKKLNNVLDKLSSQFVVHLEKNIHEMINKLGVLLSKIKGPQLQKSQVAPEVDIVLEPLMDLLEGSLQRYAQQCEKTVLKYILKELWKITIVSMEKLVVLPPLNEKALLKQLPNAKIGDVTKLMTNVKDIRGNVKEMMEIARECEKSLTPKQCTVLDAALDAIKECFYAGGQGLKKSFFEKSPELQSLKYALSLYTQTTEQLIKTFITTQKNQDLFSIEQPVGEVSVQVDLFSHPGTGEQKVTVKIIVANDLRWQGTAFKPFVEVHLVGPHLADKKRKMATKSKNNDWAPKFNETFHFFLGNEGEPEHYELMFQVKDYCVFAQDRIVGVGVLQLAQVIEQGSISTWIQMGRRLNVDETGLILLRILSQRQTDEIAKEFVRLKSECRHETESTLAASASTQQINR</sequence>
<organism evidence="1 2">
    <name type="scientific">Panagrolaimus sp. PS1159</name>
    <dbReference type="NCBI Taxonomy" id="55785"/>
    <lineage>
        <taxon>Eukaryota</taxon>
        <taxon>Metazoa</taxon>
        <taxon>Ecdysozoa</taxon>
        <taxon>Nematoda</taxon>
        <taxon>Chromadorea</taxon>
        <taxon>Rhabditida</taxon>
        <taxon>Tylenchina</taxon>
        <taxon>Panagrolaimomorpha</taxon>
        <taxon>Panagrolaimoidea</taxon>
        <taxon>Panagrolaimidae</taxon>
        <taxon>Panagrolaimus</taxon>
    </lineage>
</organism>
<dbReference type="Proteomes" id="UP000887580">
    <property type="component" value="Unplaced"/>
</dbReference>
<evidence type="ECO:0000313" key="1">
    <source>
        <dbReference type="Proteomes" id="UP000887580"/>
    </source>
</evidence>
<name>A0AC35G4C9_9BILA</name>
<protein>
    <submittedName>
        <fullName evidence="2">Uncharacterized protein</fullName>
    </submittedName>
</protein>